<dbReference type="Proteomes" id="UP000619486">
    <property type="component" value="Unassembled WGS sequence"/>
</dbReference>
<reference evidence="2" key="2">
    <citation type="submission" date="2020-09" db="EMBL/GenBank/DDBJ databases">
        <authorList>
            <person name="Sun Q."/>
            <person name="Ohkuma M."/>
        </authorList>
    </citation>
    <scope>NUCLEOTIDE SEQUENCE</scope>
    <source>
        <strain evidence="2">JCM 3172</strain>
    </source>
</reference>
<gene>
    <name evidence="2" type="ORF">GCM10014713_11820</name>
</gene>
<proteinExistence type="predicted"/>
<keyword evidence="1" id="KW-0472">Membrane</keyword>
<evidence type="ECO:0000256" key="1">
    <source>
        <dbReference type="SAM" id="Phobius"/>
    </source>
</evidence>
<evidence type="ECO:0000313" key="2">
    <source>
        <dbReference type="EMBL" id="GGT20599.1"/>
    </source>
</evidence>
<sequence>MVLLGQQTALVRHSGPPRKALFTWIAVAAALCTAVGAAIAWRYNDRPPWGSEIAYEAGYIHATRIRQADVKGDRVPELLGGGCVQMEFYGVGGQKATHDPGAWVAGCLDGAAGRPSSHQGLAY</sequence>
<accession>A0A918GZZ1</accession>
<organism evidence="2 3">
    <name type="scientific">Streptomyces purpureus</name>
    <dbReference type="NCBI Taxonomy" id="1951"/>
    <lineage>
        <taxon>Bacteria</taxon>
        <taxon>Bacillati</taxon>
        <taxon>Actinomycetota</taxon>
        <taxon>Actinomycetes</taxon>
        <taxon>Kitasatosporales</taxon>
        <taxon>Streptomycetaceae</taxon>
        <taxon>Streptomyces</taxon>
    </lineage>
</organism>
<keyword evidence="1" id="KW-0812">Transmembrane</keyword>
<dbReference type="AlphaFoldDB" id="A0A918GZZ1"/>
<dbReference type="EMBL" id="BMQQ01000003">
    <property type="protein sequence ID" value="GGT20599.1"/>
    <property type="molecule type" value="Genomic_DNA"/>
</dbReference>
<name>A0A918GZZ1_9ACTN</name>
<protein>
    <submittedName>
        <fullName evidence="2">Uncharacterized protein</fullName>
    </submittedName>
</protein>
<feature type="transmembrane region" description="Helical" evidence="1">
    <location>
        <begin position="20"/>
        <end position="41"/>
    </location>
</feature>
<evidence type="ECO:0000313" key="3">
    <source>
        <dbReference type="Proteomes" id="UP000619486"/>
    </source>
</evidence>
<comment type="caution">
    <text evidence="2">The sequence shown here is derived from an EMBL/GenBank/DDBJ whole genome shotgun (WGS) entry which is preliminary data.</text>
</comment>
<dbReference type="RefSeq" id="WP_019887958.1">
    <property type="nucleotide sequence ID" value="NZ_BMQQ01000003.1"/>
</dbReference>
<reference evidence="2" key="1">
    <citation type="journal article" date="2014" name="Int. J. Syst. Evol. Microbiol.">
        <title>Complete genome sequence of Corynebacterium casei LMG S-19264T (=DSM 44701T), isolated from a smear-ripened cheese.</title>
        <authorList>
            <consortium name="US DOE Joint Genome Institute (JGI-PGF)"/>
            <person name="Walter F."/>
            <person name="Albersmeier A."/>
            <person name="Kalinowski J."/>
            <person name="Ruckert C."/>
        </authorList>
    </citation>
    <scope>NUCLEOTIDE SEQUENCE</scope>
    <source>
        <strain evidence="2">JCM 3172</strain>
    </source>
</reference>
<keyword evidence="1" id="KW-1133">Transmembrane helix</keyword>
<keyword evidence="3" id="KW-1185">Reference proteome</keyword>